<evidence type="ECO:0000313" key="2">
    <source>
        <dbReference type="Proteomes" id="UP000789920"/>
    </source>
</evidence>
<accession>A0ACA9S659</accession>
<keyword evidence="2" id="KW-1185">Reference proteome</keyword>
<dbReference type="EMBL" id="CAJVQC010096238">
    <property type="protein sequence ID" value="CAG8828862.1"/>
    <property type="molecule type" value="Genomic_DNA"/>
</dbReference>
<feature type="non-terminal residue" evidence="1">
    <location>
        <position position="232"/>
    </location>
</feature>
<feature type="non-terminal residue" evidence="1">
    <location>
        <position position="1"/>
    </location>
</feature>
<dbReference type="Proteomes" id="UP000789920">
    <property type="component" value="Unassembled WGS sequence"/>
</dbReference>
<organism evidence="1 2">
    <name type="scientific">Racocetra persica</name>
    <dbReference type="NCBI Taxonomy" id="160502"/>
    <lineage>
        <taxon>Eukaryota</taxon>
        <taxon>Fungi</taxon>
        <taxon>Fungi incertae sedis</taxon>
        <taxon>Mucoromycota</taxon>
        <taxon>Glomeromycotina</taxon>
        <taxon>Glomeromycetes</taxon>
        <taxon>Diversisporales</taxon>
        <taxon>Gigasporaceae</taxon>
        <taxon>Racocetra</taxon>
    </lineage>
</organism>
<name>A0ACA9S659_9GLOM</name>
<protein>
    <submittedName>
        <fullName evidence="1">28565_t:CDS:1</fullName>
    </submittedName>
</protein>
<sequence>KAINALCKKTVDCPYCNAINGPVKKKVGAIKIVHEKFKPKKAHEEQENFKSTFVNAVESMPELKAHIHKAQEDLNAMKVLELFKKICDEDCELLGLDPQNARPELFIWQRIPVPPVAIRPSIAQDNASTEDDLTVKLSEIVQTNTNIAAALSKGITISQLMEQWDYLQLTVAMYINSEMPGLGNMAGTKPSRGLCQRLKGKQGRFRGNLSGKRVDFSGRTVISPDPNLRIDE</sequence>
<gene>
    <name evidence="1" type="ORF">RPERSI_LOCUS27350</name>
</gene>
<evidence type="ECO:0000313" key="1">
    <source>
        <dbReference type="EMBL" id="CAG8828862.1"/>
    </source>
</evidence>
<reference evidence="1" key="1">
    <citation type="submission" date="2021-06" db="EMBL/GenBank/DDBJ databases">
        <authorList>
            <person name="Kallberg Y."/>
            <person name="Tangrot J."/>
            <person name="Rosling A."/>
        </authorList>
    </citation>
    <scope>NUCLEOTIDE SEQUENCE</scope>
    <source>
        <strain evidence="1">MA461A</strain>
    </source>
</reference>
<comment type="caution">
    <text evidence="1">The sequence shown here is derived from an EMBL/GenBank/DDBJ whole genome shotgun (WGS) entry which is preliminary data.</text>
</comment>
<proteinExistence type="predicted"/>